<feature type="active site" description="Nucleophile" evidence="4">
    <location>
        <position position="44"/>
    </location>
</feature>
<dbReference type="EMBL" id="LN614830">
    <property type="protein sequence ID" value="CEG61983.1"/>
    <property type="molecule type" value="Genomic_DNA"/>
</dbReference>
<dbReference type="PANTHER" id="PTHR14226">
    <property type="entry name" value="NEUROPATHY TARGET ESTERASE/SWISS CHEESE D.MELANOGASTER"/>
    <property type="match status" value="1"/>
</dbReference>
<reference evidence="7 9" key="3">
    <citation type="submission" date="2016-10" db="EMBL/GenBank/DDBJ databases">
        <authorList>
            <person name="Varghese N."/>
            <person name="Submissions S."/>
        </authorList>
    </citation>
    <scope>NUCLEOTIDE SEQUENCE [LARGE SCALE GENOMIC DNA]</scope>
    <source>
        <strain evidence="7 9">ATCC 33218</strain>
    </source>
</reference>
<feature type="domain" description="PNPLA" evidence="5">
    <location>
        <begin position="10"/>
        <end position="209"/>
    </location>
</feature>
<dbReference type="InterPro" id="IPR050301">
    <property type="entry name" value="NTE"/>
</dbReference>
<dbReference type="EMBL" id="FMVN01000013">
    <property type="protein sequence ID" value="SCY68100.1"/>
    <property type="molecule type" value="Genomic_DNA"/>
</dbReference>
<organism evidence="6 8">
    <name type="scientific">Legionella micdadei</name>
    <name type="common">Tatlockia micdadei</name>
    <dbReference type="NCBI Taxonomy" id="451"/>
    <lineage>
        <taxon>Bacteria</taxon>
        <taxon>Pseudomonadati</taxon>
        <taxon>Pseudomonadota</taxon>
        <taxon>Gammaproteobacteria</taxon>
        <taxon>Legionellales</taxon>
        <taxon>Legionellaceae</taxon>
        <taxon>Legionella</taxon>
    </lineage>
</organism>
<evidence type="ECO:0000256" key="2">
    <source>
        <dbReference type="ARBA" id="ARBA00022963"/>
    </source>
</evidence>
<comment type="caution">
    <text evidence="4">Lacks conserved residue(s) required for the propagation of feature annotation.</text>
</comment>
<proteinExistence type="predicted"/>
<evidence type="ECO:0000313" key="6">
    <source>
        <dbReference type="EMBL" id="CEG61983.1"/>
    </source>
</evidence>
<feature type="short sequence motif" description="DGA/G" evidence="4">
    <location>
        <begin position="196"/>
        <end position="198"/>
    </location>
</feature>
<accession>A0A098GHM4</accession>
<evidence type="ECO:0000313" key="9">
    <source>
        <dbReference type="Proteomes" id="UP000182998"/>
    </source>
</evidence>
<dbReference type="Proteomes" id="UP000182998">
    <property type="component" value="Unassembled WGS sequence"/>
</dbReference>
<dbReference type="STRING" id="451.B6N58_02580"/>
<evidence type="ECO:0000256" key="1">
    <source>
        <dbReference type="ARBA" id="ARBA00022801"/>
    </source>
</evidence>
<dbReference type="HOGENOM" id="CLU_040292_0_0_6"/>
<dbReference type="SUPFAM" id="SSF52151">
    <property type="entry name" value="FabD/lysophospholipase-like"/>
    <property type="match status" value="1"/>
</dbReference>
<evidence type="ECO:0000256" key="3">
    <source>
        <dbReference type="ARBA" id="ARBA00023098"/>
    </source>
</evidence>
<reference evidence="6" key="1">
    <citation type="submission" date="2014-09" db="EMBL/GenBank/DDBJ databases">
        <authorList>
            <person name="GOMEZ-VALERO Laura"/>
        </authorList>
    </citation>
    <scope>NUCLEOTIDE SEQUENCE</scope>
    <source>
        <strain evidence="6">ATCC33218</strain>
    </source>
</reference>
<dbReference type="Pfam" id="PF01734">
    <property type="entry name" value="Patatin"/>
    <property type="match status" value="1"/>
</dbReference>
<dbReference type="KEGG" id="tmc:LMI_2731"/>
<dbReference type="PANTHER" id="PTHR14226:SF78">
    <property type="entry name" value="SLR0060 PROTEIN"/>
    <property type="match status" value="1"/>
</dbReference>
<dbReference type="AlphaFoldDB" id="A0A098GHM4"/>
<protein>
    <submittedName>
        <fullName evidence="7">NTE family protein</fullName>
    </submittedName>
</protein>
<dbReference type="Proteomes" id="UP000032414">
    <property type="component" value="Chromosome I"/>
</dbReference>
<name>A0A098GHM4_LEGMI</name>
<sequence>MRSKPKTINLALQGGGTHGALAWGILDKLLEDGRVQFEGISATSAGATNAAVLAHGLVTGGNEGARESLYKFWKTISDVGQIYNPIRITPLEELWGIKPEYSMSYLLFNLLTEIFSPAQLNPLNINPLINILNDQVDFDKIKSSNKVKIFISATNIRTGKIKIFDNQELSVDAIMASACLPFLFQPIRINDDYYWDGGFMGNPALYPLIYNSQCTDILILHINPIYREKVPETATEILNRMNEISFNSSLMREMRAVAFVSKLLDEGWFKDAYKRRMKRMLIHAIRTDVIMEKYSVASKLSPSWSFISHLFEEGRKEGEKWLKQNLRYIGKKSSIDITEYL</sequence>
<dbReference type="GO" id="GO:0016787">
    <property type="term" value="F:hydrolase activity"/>
    <property type="evidence" value="ECO:0007669"/>
    <property type="project" value="UniProtKB-UniRule"/>
</dbReference>
<dbReference type="Gene3D" id="3.40.1090.10">
    <property type="entry name" value="Cytosolic phospholipase A2 catalytic domain"/>
    <property type="match status" value="2"/>
</dbReference>
<evidence type="ECO:0000256" key="4">
    <source>
        <dbReference type="PROSITE-ProRule" id="PRU01161"/>
    </source>
</evidence>
<evidence type="ECO:0000313" key="7">
    <source>
        <dbReference type="EMBL" id="SCY68100.1"/>
    </source>
</evidence>
<keyword evidence="9" id="KW-1185">Reference proteome</keyword>
<keyword evidence="3 4" id="KW-0443">Lipid metabolism</keyword>
<feature type="short sequence motif" description="GXGXXG" evidence="4">
    <location>
        <begin position="14"/>
        <end position="19"/>
    </location>
</feature>
<evidence type="ECO:0000259" key="5">
    <source>
        <dbReference type="PROSITE" id="PS51635"/>
    </source>
</evidence>
<dbReference type="PROSITE" id="PS51635">
    <property type="entry name" value="PNPLA"/>
    <property type="match status" value="1"/>
</dbReference>
<dbReference type="InterPro" id="IPR002641">
    <property type="entry name" value="PNPLA_dom"/>
</dbReference>
<gene>
    <name evidence="6" type="ORF">LMI_2731</name>
    <name evidence="7" type="ORF">SAMN02982997_02491</name>
</gene>
<dbReference type="InterPro" id="IPR016035">
    <property type="entry name" value="Acyl_Trfase/lysoPLipase"/>
</dbReference>
<keyword evidence="1 4" id="KW-0378">Hydrolase</keyword>
<reference evidence="8" key="2">
    <citation type="submission" date="2014-09" db="EMBL/GenBank/DDBJ databases">
        <authorList>
            <person name="Gomez-Valero L."/>
        </authorList>
    </citation>
    <scope>NUCLEOTIDE SEQUENCE [LARGE SCALE GENOMIC DNA]</scope>
    <source>
        <strain evidence="8">ATCC33218</strain>
    </source>
</reference>
<dbReference type="PATRIC" id="fig|451.8.peg.2535"/>
<dbReference type="OrthoDB" id="9807112at2"/>
<keyword evidence="2 4" id="KW-0442">Lipid degradation</keyword>
<dbReference type="GO" id="GO:0016042">
    <property type="term" value="P:lipid catabolic process"/>
    <property type="evidence" value="ECO:0007669"/>
    <property type="project" value="UniProtKB-UniRule"/>
</dbReference>
<feature type="active site" description="Proton acceptor" evidence="4">
    <location>
        <position position="196"/>
    </location>
</feature>
<dbReference type="RefSeq" id="WP_045100126.1">
    <property type="nucleotide sequence ID" value="NZ_CP020614.1"/>
</dbReference>
<evidence type="ECO:0000313" key="8">
    <source>
        <dbReference type="Proteomes" id="UP000032414"/>
    </source>
</evidence>